<organism evidence="2 3">
    <name type="scientific">Cryptolaemus montrouzieri</name>
    <dbReference type="NCBI Taxonomy" id="559131"/>
    <lineage>
        <taxon>Eukaryota</taxon>
        <taxon>Metazoa</taxon>
        <taxon>Ecdysozoa</taxon>
        <taxon>Arthropoda</taxon>
        <taxon>Hexapoda</taxon>
        <taxon>Insecta</taxon>
        <taxon>Pterygota</taxon>
        <taxon>Neoptera</taxon>
        <taxon>Endopterygota</taxon>
        <taxon>Coleoptera</taxon>
        <taxon>Polyphaga</taxon>
        <taxon>Cucujiformia</taxon>
        <taxon>Coccinelloidea</taxon>
        <taxon>Coccinellidae</taxon>
        <taxon>Scymninae</taxon>
        <taxon>Scymnini</taxon>
        <taxon>Cryptolaemus</taxon>
    </lineage>
</organism>
<gene>
    <name evidence="2" type="ORF">HHI36_000741</name>
</gene>
<protein>
    <submittedName>
        <fullName evidence="2">Uncharacterized protein</fullName>
    </submittedName>
</protein>
<evidence type="ECO:0000313" key="2">
    <source>
        <dbReference type="EMBL" id="KAL3286230.1"/>
    </source>
</evidence>
<accession>A0ABD2P5T7</accession>
<evidence type="ECO:0000313" key="3">
    <source>
        <dbReference type="Proteomes" id="UP001516400"/>
    </source>
</evidence>
<reference evidence="2 3" key="1">
    <citation type="journal article" date="2021" name="BMC Biol.">
        <title>Horizontally acquired antibacterial genes associated with adaptive radiation of ladybird beetles.</title>
        <authorList>
            <person name="Li H.S."/>
            <person name="Tang X.F."/>
            <person name="Huang Y.H."/>
            <person name="Xu Z.Y."/>
            <person name="Chen M.L."/>
            <person name="Du X.Y."/>
            <person name="Qiu B.Y."/>
            <person name="Chen P.T."/>
            <person name="Zhang W."/>
            <person name="Slipinski A."/>
            <person name="Escalona H.E."/>
            <person name="Waterhouse R.M."/>
            <person name="Zwick A."/>
            <person name="Pang H."/>
        </authorList>
    </citation>
    <scope>NUCLEOTIDE SEQUENCE [LARGE SCALE GENOMIC DNA]</scope>
    <source>
        <strain evidence="2">SYSU2018</strain>
    </source>
</reference>
<evidence type="ECO:0000256" key="1">
    <source>
        <dbReference type="SAM" id="MobiDB-lite"/>
    </source>
</evidence>
<sequence length="124" mass="14011">MTEMKSEIQKASKLAKQNTGSESVYFDGRKDYTAFEVKKGSKFSGQLMKDHISFIGEPDSNSRGHVTPISRQSDDFANYIFHFLLKNYPHFKEDINVICFDGVLGGRVEKFDVLGKNFIGLFSG</sequence>
<proteinExistence type="predicted"/>
<keyword evidence="3" id="KW-1185">Reference proteome</keyword>
<dbReference type="EMBL" id="JABFTP020000185">
    <property type="protein sequence ID" value="KAL3286230.1"/>
    <property type="molecule type" value="Genomic_DNA"/>
</dbReference>
<comment type="caution">
    <text evidence="2">The sequence shown here is derived from an EMBL/GenBank/DDBJ whole genome shotgun (WGS) entry which is preliminary data.</text>
</comment>
<feature type="compositionally biased region" description="Basic and acidic residues" evidence="1">
    <location>
        <begin position="1"/>
        <end position="10"/>
    </location>
</feature>
<feature type="region of interest" description="Disordered" evidence="1">
    <location>
        <begin position="1"/>
        <end position="20"/>
    </location>
</feature>
<name>A0ABD2P5T7_9CUCU</name>
<dbReference type="AlphaFoldDB" id="A0ABD2P5T7"/>
<dbReference type="Proteomes" id="UP001516400">
    <property type="component" value="Unassembled WGS sequence"/>
</dbReference>